<name>A0AAN7XEU0_ELEMC</name>
<evidence type="ECO:0000313" key="2">
    <source>
        <dbReference type="EMBL" id="KAK5860012.1"/>
    </source>
</evidence>
<proteinExistence type="predicted"/>
<reference evidence="2 3" key="2">
    <citation type="journal article" date="2023" name="Mol. Biol. Evol.">
        <title>Genomics of Secondarily Temperate Adaptation in the Only Non-Antarctic Icefish.</title>
        <authorList>
            <person name="Rivera-Colon A.G."/>
            <person name="Rayamajhi N."/>
            <person name="Minhas B.F."/>
            <person name="Madrigal G."/>
            <person name="Bilyk K.T."/>
            <person name="Yoon V."/>
            <person name="Hune M."/>
            <person name="Gregory S."/>
            <person name="Cheng C.H.C."/>
            <person name="Catchen J.M."/>
        </authorList>
    </citation>
    <scope>NUCLEOTIDE SEQUENCE [LARGE SCALE GENOMIC DNA]</scope>
    <source>
        <strain evidence="2">JMC-PN-2008</strain>
    </source>
</reference>
<dbReference type="Proteomes" id="UP001346869">
    <property type="component" value="Unassembled WGS sequence"/>
</dbReference>
<sequence length="67" mass="7232">MHAPPPLARKTPQSLATLQSHAGAAEYSGSLSEKHTLCTTGPHQPRPEGTTLKDMENWGRELPGFPL</sequence>
<feature type="region of interest" description="Disordered" evidence="1">
    <location>
        <begin position="24"/>
        <end position="67"/>
    </location>
</feature>
<organism evidence="2 3">
    <name type="scientific">Eleginops maclovinus</name>
    <name type="common">Patagonian blennie</name>
    <name type="synonym">Eleginus maclovinus</name>
    <dbReference type="NCBI Taxonomy" id="56733"/>
    <lineage>
        <taxon>Eukaryota</taxon>
        <taxon>Metazoa</taxon>
        <taxon>Chordata</taxon>
        <taxon>Craniata</taxon>
        <taxon>Vertebrata</taxon>
        <taxon>Euteleostomi</taxon>
        <taxon>Actinopterygii</taxon>
        <taxon>Neopterygii</taxon>
        <taxon>Teleostei</taxon>
        <taxon>Neoteleostei</taxon>
        <taxon>Acanthomorphata</taxon>
        <taxon>Eupercaria</taxon>
        <taxon>Perciformes</taxon>
        <taxon>Notothenioidei</taxon>
        <taxon>Eleginopidae</taxon>
        <taxon>Eleginops</taxon>
    </lineage>
</organism>
<keyword evidence="3" id="KW-1185">Reference proteome</keyword>
<dbReference type="EMBL" id="JAUZQC010000014">
    <property type="protein sequence ID" value="KAK5860012.1"/>
    <property type="molecule type" value="Genomic_DNA"/>
</dbReference>
<evidence type="ECO:0000313" key="3">
    <source>
        <dbReference type="Proteomes" id="UP001346869"/>
    </source>
</evidence>
<comment type="caution">
    <text evidence="2">The sequence shown here is derived from an EMBL/GenBank/DDBJ whole genome shotgun (WGS) entry which is preliminary data.</text>
</comment>
<evidence type="ECO:0000256" key="1">
    <source>
        <dbReference type="SAM" id="MobiDB-lite"/>
    </source>
</evidence>
<protein>
    <submittedName>
        <fullName evidence="2">Uncharacterized protein</fullName>
    </submittedName>
</protein>
<gene>
    <name evidence="2" type="ORF">PBY51_021522</name>
</gene>
<reference evidence="2 3" key="1">
    <citation type="journal article" date="2023" name="Genes (Basel)">
        <title>Chromosome-Level Genome Assembly and Circadian Gene Repertoire of the Patagonia Blennie Eleginops maclovinus-The Closest Ancestral Proxy of Antarctic Cryonotothenioids.</title>
        <authorList>
            <person name="Cheng C.C."/>
            <person name="Rivera-Colon A.G."/>
            <person name="Minhas B.F."/>
            <person name="Wilson L."/>
            <person name="Rayamajhi N."/>
            <person name="Vargas-Chacoff L."/>
            <person name="Catchen J.M."/>
        </authorList>
    </citation>
    <scope>NUCLEOTIDE SEQUENCE [LARGE SCALE GENOMIC DNA]</scope>
    <source>
        <strain evidence="2">JMC-PN-2008</strain>
    </source>
</reference>
<accession>A0AAN7XEU0</accession>
<dbReference type="AlphaFoldDB" id="A0AAN7XEU0"/>